<gene>
    <name evidence="1" type="ORF">BT63DRAFT_424175</name>
</gene>
<dbReference type="AlphaFoldDB" id="A0A6A6UFJ8"/>
<dbReference type="SUPFAM" id="SSF53056">
    <property type="entry name" value="beta-carbonic anhydrase, cab"/>
    <property type="match status" value="1"/>
</dbReference>
<feature type="non-terminal residue" evidence="1">
    <location>
        <position position="135"/>
    </location>
</feature>
<dbReference type="OrthoDB" id="10248475at2759"/>
<evidence type="ECO:0000313" key="1">
    <source>
        <dbReference type="EMBL" id="KAF2670223.1"/>
    </source>
</evidence>
<organism evidence="1 2">
    <name type="scientific">Microthyrium microscopicum</name>
    <dbReference type="NCBI Taxonomy" id="703497"/>
    <lineage>
        <taxon>Eukaryota</taxon>
        <taxon>Fungi</taxon>
        <taxon>Dikarya</taxon>
        <taxon>Ascomycota</taxon>
        <taxon>Pezizomycotina</taxon>
        <taxon>Dothideomycetes</taxon>
        <taxon>Dothideomycetes incertae sedis</taxon>
        <taxon>Microthyriales</taxon>
        <taxon>Microthyriaceae</taxon>
        <taxon>Microthyrium</taxon>
    </lineage>
</organism>
<keyword evidence="2" id="KW-1185">Reference proteome</keyword>
<accession>A0A6A6UFJ8</accession>
<dbReference type="InterPro" id="IPR036874">
    <property type="entry name" value="Carbonic_anhydrase_sf"/>
</dbReference>
<sequence length="135" mass="15310">MDSRSNPVDVLKIKPIESIVLRNPGGRIWTALPDILAIDARFDISQIIIFQHSDCGTSYLDESLIVKKFGESVKPDDSENVKIRDDVIKYKVHNGEQSVRDDLALLKKQTYLRKELIDTAVGLYMDTHTGLIKRV</sequence>
<name>A0A6A6UFJ8_9PEZI</name>
<reference evidence="1" key="1">
    <citation type="journal article" date="2020" name="Stud. Mycol.">
        <title>101 Dothideomycetes genomes: a test case for predicting lifestyles and emergence of pathogens.</title>
        <authorList>
            <person name="Haridas S."/>
            <person name="Albert R."/>
            <person name="Binder M."/>
            <person name="Bloem J."/>
            <person name="Labutti K."/>
            <person name="Salamov A."/>
            <person name="Andreopoulos B."/>
            <person name="Baker S."/>
            <person name="Barry K."/>
            <person name="Bills G."/>
            <person name="Bluhm B."/>
            <person name="Cannon C."/>
            <person name="Castanera R."/>
            <person name="Culley D."/>
            <person name="Daum C."/>
            <person name="Ezra D."/>
            <person name="Gonzalez J."/>
            <person name="Henrissat B."/>
            <person name="Kuo A."/>
            <person name="Liang C."/>
            <person name="Lipzen A."/>
            <person name="Lutzoni F."/>
            <person name="Magnuson J."/>
            <person name="Mondo S."/>
            <person name="Nolan M."/>
            <person name="Ohm R."/>
            <person name="Pangilinan J."/>
            <person name="Park H.-J."/>
            <person name="Ramirez L."/>
            <person name="Alfaro M."/>
            <person name="Sun H."/>
            <person name="Tritt A."/>
            <person name="Yoshinaga Y."/>
            <person name="Zwiers L.-H."/>
            <person name="Turgeon B."/>
            <person name="Goodwin S."/>
            <person name="Spatafora J."/>
            <person name="Crous P."/>
            <person name="Grigoriev I."/>
        </authorList>
    </citation>
    <scope>NUCLEOTIDE SEQUENCE</scope>
    <source>
        <strain evidence="1">CBS 115976</strain>
    </source>
</reference>
<protein>
    <recommendedName>
        <fullName evidence="3">Carbonic anhydrase</fullName>
    </recommendedName>
</protein>
<proteinExistence type="predicted"/>
<dbReference type="Gene3D" id="3.40.1050.10">
    <property type="entry name" value="Carbonic anhydrase"/>
    <property type="match status" value="1"/>
</dbReference>
<dbReference type="EMBL" id="MU004234">
    <property type="protein sequence ID" value="KAF2670223.1"/>
    <property type="molecule type" value="Genomic_DNA"/>
</dbReference>
<dbReference type="Proteomes" id="UP000799302">
    <property type="component" value="Unassembled WGS sequence"/>
</dbReference>
<evidence type="ECO:0000313" key="2">
    <source>
        <dbReference type="Proteomes" id="UP000799302"/>
    </source>
</evidence>
<dbReference type="GO" id="GO:0008270">
    <property type="term" value="F:zinc ion binding"/>
    <property type="evidence" value="ECO:0007669"/>
    <property type="project" value="InterPro"/>
</dbReference>
<evidence type="ECO:0008006" key="3">
    <source>
        <dbReference type="Google" id="ProtNLM"/>
    </source>
</evidence>
<dbReference type="GO" id="GO:0004089">
    <property type="term" value="F:carbonate dehydratase activity"/>
    <property type="evidence" value="ECO:0007669"/>
    <property type="project" value="InterPro"/>
</dbReference>